<dbReference type="KEGG" id="ssl:SS1G_05887"/>
<dbReference type="OrthoDB" id="10391640at2759"/>
<evidence type="ECO:0000313" key="2">
    <source>
        <dbReference type="Proteomes" id="UP000177798"/>
    </source>
</evidence>
<dbReference type="EMBL" id="CP017818">
    <property type="protein sequence ID" value="APA09877.1"/>
    <property type="molecule type" value="Genomic_DNA"/>
</dbReference>
<dbReference type="RefSeq" id="XP_001592965.1">
    <property type="nucleotide sequence ID" value="XM_001592915.1"/>
</dbReference>
<dbReference type="Proteomes" id="UP000177798">
    <property type="component" value="Chromosome 5"/>
</dbReference>
<sequence>MGSRPNAGDLEKRIEVGRMGRSIPKNGFGSNIRVVSAGTYWTFVPPSSFYPIRISLKVPQLHTDGTAVLVYITSIIAFLKRLDNTFNGWDAWHGPKVMKEGLDAKIN</sequence>
<reference evidence="2" key="1">
    <citation type="journal article" date="2017" name="Genome Biol. Evol.">
        <title>The complete genome sequence of the phytopathogenic fungus Sclerotinia sclerotiorum reveals insights into the genome architecture of broad host range pathogens.</title>
        <authorList>
            <person name="Derbyshire M."/>
            <person name="Denton-Giles M."/>
            <person name="Hegedus D."/>
            <person name="Seifbarghy S."/>
            <person name="Rollins J."/>
            <person name="van Kan J."/>
            <person name="Seidl M.F."/>
            <person name="Faino L."/>
            <person name="Mbengue M."/>
            <person name="Navaud O."/>
            <person name="Raffaele S."/>
            <person name="Hammond-Kosack K."/>
            <person name="Heard S."/>
            <person name="Oliver R."/>
        </authorList>
    </citation>
    <scope>NUCLEOTIDE SEQUENCE [LARGE SCALE GENOMIC DNA]</scope>
    <source>
        <strain evidence="2">ATCC 18683 / 1980 / Ss-1</strain>
    </source>
</reference>
<accession>A0A1D9Q4L7</accession>
<gene>
    <name evidence="1" type="ORF">sscle_05g046470</name>
</gene>
<dbReference type="AlphaFoldDB" id="A0A1D9Q4L7"/>
<dbReference type="VEuPathDB" id="FungiDB:sscle_05g046470"/>
<proteinExistence type="predicted"/>
<evidence type="ECO:0000313" key="1">
    <source>
        <dbReference type="EMBL" id="APA09877.1"/>
    </source>
</evidence>
<name>A0A1D9Q4L7_SCLS1</name>
<organism evidence="1 2">
    <name type="scientific">Sclerotinia sclerotiorum (strain ATCC 18683 / 1980 / Ss-1)</name>
    <name type="common">White mold</name>
    <name type="synonym">Whetzelinia sclerotiorum</name>
    <dbReference type="NCBI Taxonomy" id="665079"/>
    <lineage>
        <taxon>Eukaryota</taxon>
        <taxon>Fungi</taxon>
        <taxon>Dikarya</taxon>
        <taxon>Ascomycota</taxon>
        <taxon>Pezizomycotina</taxon>
        <taxon>Leotiomycetes</taxon>
        <taxon>Helotiales</taxon>
        <taxon>Sclerotiniaceae</taxon>
        <taxon>Sclerotinia</taxon>
    </lineage>
</organism>
<protein>
    <submittedName>
        <fullName evidence="1">Uncharacterized protein</fullName>
    </submittedName>
</protein>